<dbReference type="PANTHER" id="PTHR12705:SF0">
    <property type="entry name" value="ORIGIN RECOGNITION COMPLEX SUBUNIT 5"/>
    <property type="match status" value="1"/>
</dbReference>
<evidence type="ECO:0000259" key="9">
    <source>
        <dbReference type="PROSITE" id="PS51526"/>
    </source>
</evidence>
<sequence length="977" mass="111617">MVLQELEAQFPGRSKQIATLLQLMGEPSDAVLPSIFIYGHPSSGKTSVVRAILEKTLARSMWAFINCIECHTPRMLFEHTINQWCDWTPSYENKYTGVRRIDNIHQFVKAIQEGVALDDERTVQFGDSETRYLVLDRAERLRDMGSTLIYSLLRLAEMTGRNICVIMISTVVFDKFRVRGGAYEPLVMRFSEYTKQDTVEILRKGYTTRLIQVEGGDPVELNDEFVDGFSEIIYNIFNHNCKDINELRYLAALLFPIYIKPLKDGDSKVSERSRLYQLALPFFAKATDKLYLREVSSAEWAKETKRLDELDDAEAEDLFRKQSRDKGYFALPYYTKFLLIAAFLASYNPPRYDVRYFAKAGEARKRKKGGGTRKAKVDNLGGKMRPQLLGPKSFPVERMLAIFYSIIDDTLEDSIDIQTQITSLTTLRLLVRSNNLERLDGSRFKCNVSFQFIKAVASSVPLIAFGCPSQRFPLQNQLLAMAAAQRTRQASNNVDSSHHQSILAWLSQTYQYDSDNYDTGIQRSRVYEDYIEYLRVNEPDQQPLNAAGFGKLVKTVFPGIRTRRLGTRGQSRYNYCGIAYKQPRSSSPPQQQRRQSKSPSPSTTMMEDDTNMPMIQQQAVIVNNTGLSPSQHIGFPSNGHSEQHQLPQSDIQERDIPTLQLFTAPSTTDPSRKPEAEQLASLYHNHCQEILKLMLLNQDISDCIQRFYSTIPEPIRQIMNGDSKVMETIWRWDCVLYDTIIHVLFPSIHAPISKATHEYLKSCSSNVSSYYTMALTGYSESLTSKKMAVMYIFISKLDRLVISNQLAQAADHDLTTQAKDMLVDWEKISIDNILDGAQWMSPWGGDQGLGQQLNKVKLLLQRQCQDQIGIGAWVNWVYDIVHQHLITPHDTISWVKEAIQRWTLYSSLILRELALVEDATTLDAFRKLWMFINDYVIYLGEESIASRNMAAMNSAKTEMQLPRTFSSSDSYPSSSLS</sequence>
<feature type="region of interest" description="Disordered" evidence="8">
    <location>
        <begin position="626"/>
        <end position="648"/>
    </location>
</feature>
<keyword evidence="5" id="KW-0067">ATP-binding</keyword>
<dbReference type="STRING" id="1263082.A0A068RR16"/>
<dbReference type="InterPro" id="IPR041664">
    <property type="entry name" value="AAA_16"/>
</dbReference>
<evidence type="ECO:0000256" key="6">
    <source>
        <dbReference type="ARBA" id="ARBA00023242"/>
    </source>
</evidence>
<comment type="subcellular location">
    <subcellularLocation>
        <location evidence="1">Nucleus</location>
    </subcellularLocation>
</comment>
<evidence type="ECO:0000256" key="4">
    <source>
        <dbReference type="ARBA" id="ARBA00022741"/>
    </source>
</evidence>
<keyword evidence="11" id="KW-1185">Reference proteome</keyword>
<dbReference type="GO" id="GO:0006355">
    <property type="term" value="P:regulation of DNA-templated transcription"/>
    <property type="evidence" value="ECO:0007669"/>
    <property type="project" value="InterPro"/>
</dbReference>
<dbReference type="Pfam" id="PF21639">
    <property type="entry name" value="ORC5_lid"/>
    <property type="match status" value="1"/>
</dbReference>
<evidence type="ECO:0000313" key="11">
    <source>
        <dbReference type="Proteomes" id="UP000027586"/>
    </source>
</evidence>
<reference evidence="10" key="1">
    <citation type="submission" date="2013-08" db="EMBL/GenBank/DDBJ databases">
        <title>Gene expansion shapes genome architecture in the human pathogen Lichtheimia corymbifera: an evolutionary genomics analysis in the ancient terrestrial Mucorales (Mucoromycotina).</title>
        <authorList>
            <person name="Schwartze V.U."/>
            <person name="Winter S."/>
            <person name="Shelest E."/>
            <person name="Marcet-Houben M."/>
            <person name="Horn F."/>
            <person name="Wehner S."/>
            <person name="Hoffmann K."/>
            <person name="Riege K."/>
            <person name="Sammeth M."/>
            <person name="Nowrousian M."/>
            <person name="Valiante V."/>
            <person name="Linde J."/>
            <person name="Jacobsen I.D."/>
            <person name="Marz M."/>
            <person name="Brakhage A.A."/>
            <person name="Gabaldon T."/>
            <person name="Bocker S."/>
            <person name="Voigt K."/>
        </authorList>
    </citation>
    <scope>NUCLEOTIDE SEQUENCE [LARGE SCALE GENOMIC DNA]</scope>
    <source>
        <strain evidence="10">FSU 9682</strain>
    </source>
</reference>
<keyword evidence="6" id="KW-0539">Nucleus</keyword>
<dbReference type="Pfam" id="PF13191">
    <property type="entry name" value="AAA_16"/>
    <property type="match status" value="1"/>
</dbReference>
<evidence type="ECO:0000256" key="3">
    <source>
        <dbReference type="ARBA" id="ARBA00022705"/>
    </source>
</evidence>
<dbReference type="AlphaFoldDB" id="A0A068RR16"/>
<organism evidence="10 11">
    <name type="scientific">Lichtheimia corymbifera JMRC:FSU:9682</name>
    <dbReference type="NCBI Taxonomy" id="1263082"/>
    <lineage>
        <taxon>Eukaryota</taxon>
        <taxon>Fungi</taxon>
        <taxon>Fungi incertae sedis</taxon>
        <taxon>Mucoromycota</taxon>
        <taxon>Mucoromycotina</taxon>
        <taxon>Mucoromycetes</taxon>
        <taxon>Mucorales</taxon>
        <taxon>Lichtheimiaceae</taxon>
        <taxon>Lichtheimia</taxon>
    </lineage>
</organism>
<dbReference type="VEuPathDB" id="FungiDB:LCOR_03582.1"/>
<dbReference type="InterPro" id="IPR057321">
    <property type="entry name" value="RFX1-4/6/8-like_BCD"/>
</dbReference>
<dbReference type="GO" id="GO:0005524">
    <property type="term" value="F:ATP binding"/>
    <property type="evidence" value="ECO:0007669"/>
    <property type="project" value="UniProtKB-KW"/>
</dbReference>
<dbReference type="InterPro" id="IPR020796">
    <property type="entry name" value="ORC5"/>
</dbReference>
<dbReference type="FunFam" id="3.40.50.300:FF:000673">
    <property type="entry name" value="Origin recognition complex subunit 5"/>
    <property type="match status" value="1"/>
</dbReference>
<dbReference type="InterPro" id="IPR036390">
    <property type="entry name" value="WH_DNA-bd_sf"/>
</dbReference>
<dbReference type="Pfam" id="PF25340">
    <property type="entry name" value="BCD_RFX"/>
    <property type="match status" value="1"/>
</dbReference>
<comment type="similarity">
    <text evidence="2">Belongs to the ORC5 family.</text>
</comment>
<name>A0A068RR16_9FUNG</name>
<dbReference type="EMBL" id="CBTN010000012">
    <property type="protein sequence ID" value="CDH52052.1"/>
    <property type="molecule type" value="Genomic_DNA"/>
</dbReference>
<evidence type="ECO:0000256" key="2">
    <source>
        <dbReference type="ARBA" id="ARBA00006269"/>
    </source>
</evidence>
<keyword evidence="4" id="KW-0547">Nucleotide-binding</keyword>
<dbReference type="Pfam" id="PF14630">
    <property type="entry name" value="ORC5_C"/>
    <property type="match status" value="1"/>
</dbReference>
<dbReference type="Proteomes" id="UP000027586">
    <property type="component" value="Unassembled WGS sequence"/>
</dbReference>
<dbReference type="Pfam" id="PF02257">
    <property type="entry name" value="RFX_DNA_binding"/>
    <property type="match status" value="1"/>
</dbReference>
<keyword evidence="3" id="KW-0235">DNA replication</keyword>
<evidence type="ECO:0000256" key="5">
    <source>
        <dbReference type="ARBA" id="ARBA00022840"/>
    </source>
</evidence>
<dbReference type="Gene3D" id="3.40.50.300">
    <property type="entry name" value="P-loop containing nucleotide triphosphate hydrolases"/>
    <property type="match status" value="1"/>
</dbReference>
<protein>
    <recommendedName>
        <fullName evidence="7">Origin recognition complex subunit 5</fullName>
    </recommendedName>
</protein>
<dbReference type="InterPro" id="IPR003150">
    <property type="entry name" value="DNA-bd_RFX"/>
</dbReference>
<dbReference type="SUPFAM" id="SSF52540">
    <property type="entry name" value="P-loop containing nucleoside triphosphate hydrolases"/>
    <property type="match status" value="1"/>
</dbReference>
<proteinExistence type="inferred from homology"/>
<evidence type="ECO:0000256" key="1">
    <source>
        <dbReference type="ARBA" id="ARBA00004123"/>
    </source>
</evidence>
<dbReference type="GO" id="GO:0005664">
    <property type="term" value="C:nuclear origin of replication recognition complex"/>
    <property type="evidence" value="ECO:0007669"/>
    <property type="project" value="TreeGrafter"/>
</dbReference>
<feature type="compositionally biased region" description="Low complexity" evidence="8">
    <location>
        <begin position="581"/>
        <end position="602"/>
    </location>
</feature>
<dbReference type="GO" id="GO:0006270">
    <property type="term" value="P:DNA replication initiation"/>
    <property type="evidence" value="ECO:0007669"/>
    <property type="project" value="TreeGrafter"/>
</dbReference>
<evidence type="ECO:0000256" key="8">
    <source>
        <dbReference type="SAM" id="MobiDB-lite"/>
    </source>
</evidence>
<dbReference type="SUPFAM" id="SSF46785">
    <property type="entry name" value="Winged helix' DNA-binding domain"/>
    <property type="match status" value="1"/>
</dbReference>
<dbReference type="PROSITE" id="PS51526">
    <property type="entry name" value="RFX_DBD"/>
    <property type="match status" value="1"/>
</dbReference>
<dbReference type="InterPro" id="IPR027417">
    <property type="entry name" value="P-loop_NTPase"/>
</dbReference>
<dbReference type="InterPro" id="IPR048866">
    <property type="entry name" value="ORC5_lid"/>
</dbReference>
<dbReference type="Gene3D" id="1.10.10.10">
    <property type="entry name" value="Winged helix-like DNA-binding domain superfamily/Winged helix DNA-binding domain"/>
    <property type="match status" value="1"/>
</dbReference>
<dbReference type="InterPro" id="IPR047088">
    <property type="entry name" value="ORC5_C"/>
</dbReference>
<evidence type="ECO:0000313" key="10">
    <source>
        <dbReference type="EMBL" id="CDH52052.1"/>
    </source>
</evidence>
<dbReference type="OrthoDB" id="365981at2759"/>
<dbReference type="InterPro" id="IPR036388">
    <property type="entry name" value="WH-like_DNA-bd_sf"/>
</dbReference>
<accession>A0A068RR16</accession>
<feature type="compositionally biased region" description="Polar residues" evidence="8">
    <location>
        <begin position="638"/>
        <end position="648"/>
    </location>
</feature>
<dbReference type="GO" id="GO:0003688">
    <property type="term" value="F:DNA replication origin binding"/>
    <property type="evidence" value="ECO:0007669"/>
    <property type="project" value="TreeGrafter"/>
</dbReference>
<dbReference type="PANTHER" id="PTHR12705">
    <property type="entry name" value="ORIGIN RECOGNITION COMPLEX SUBUNIT 5"/>
    <property type="match status" value="1"/>
</dbReference>
<dbReference type="FunFam" id="1.10.10.10:FF:000422">
    <property type="entry name" value="DNA-binding protein RFX7"/>
    <property type="match status" value="1"/>
</dbReference>
<comment type="caution">
    <text evidence="10">The sequence shown here is derived from an EMBL/GenBank/DDBJ whole genome shotgun (WGS) entry which is preliminary data.</text>
</comment>
<feature type="region of interest" description="Disordered" evidence="8">
    <location>
        <begin position="580"/>
        <end position="608"/>
    </location>
</feature>
<feature type="domain" description="RFX-type winged-helix" evidence="9">
    <location>
        <begin position="502"/>
        <end position="582"/>
    </location>
</feature>
<gene>
    <name evidence="10" type="ORF">LCOR_03582.1</name>
</gene>
<evidence type="ECO:0000256" key="7">
    <source>
        <dbReference type="ARBA" id="ARBA00069657"/>
    </source>
</evidence>